<protein>
    <recommendedName>
        <fullName evidence="1">NFACT RNA-binding domain-containing protein</fullName>
    </recommendedName>
</protein>
<dbReference type="Proteomes" id="UP000008701">
    <property type="component" value="Chromosome"/>
</dbReference>
<dbReference type="GO" id="GO:0000049">
    <property type="term" value="F:tRNA binding"/>
    <property type="evidence" value="ECO:0007669"/>
    <property type="project" value="TreeGrafter"/>
</dbReference>
<evidence type="ECO:0000259" key="1">
    <source>
        <dbReference type="Pfam" id="PF05670"/>
    </source>
</evidence>
<dbReference type="OrthoDB" id="9766163at2"/>
<dbReference type="EMBL" id="CP000492">
    <property type="protein sequence ID" value="ABL64990.1"/>
    <property type="molecule type" value="Genomic_DNA"/>
</dbReference>
<dbReference type="InterPro" id="IPR008532">
    <property type="entry name" value="NFACT_RNA-bd"/>
</dbReference>
<feature type="domain" description="NFACT RNA-binding" evidence="1">
    <location>
        <begin position="426"/>
        <end position="519"/>
    </location>
</feature>
<dbReference type="InterPro" id="IPR051608">
    <property type="entry name" value="RQC_Subunit_NEMF"/>
</dbReference>
<dbReference type="Pfam" id="PF05670">
    <property type="entry name" value="NFACT-R_1"/>
    <property type="match status" value="1"/>
</dbReference>
<accession>A1BF13</accession>
<reference evidence="2 3" key="1">
    <citation type="submission" date="2006-12" db="EMBL/GenBank/DDBJ databases">
        <title>Complete sequence of Chlorobium phaeobacteroides DSM 266.</title>
        <authorList>
            <consortium name="US DOE Joint Genome Institute"/>
            <person name="Copeland A."/>
            <person name="Lucas S."/>
            <person name="Lapidus A."/>
            <person name="Barry K."/>
            <person name="Detter J.C."/>
            <person name="Glavina del Rio T."/>
            <person name="Hammon N."/>
            <person name="Israni S."/>
            <person name="Pitluck S."/>
            <person name="Goltsman E."/>
            <person name="Schmutz J."/>
            <person name="Larimer F."/>
            <person name="Land M."/>
            <person name="Hauser L."/>
            <person name="Mikhailova N."/>
            <person name="Li T."/>
            <person name="Overmann J."/>
            <person name="Bryant D.A."/>
            <person name="Richardson P."/>
        </authorList>
    </citation>
    <scope>NUCLEOTIDE SEQUENCE [LARGE SCALE GENOMIC DNA]</scope>
    <source>
        <strain evidence="2 3">DSM 266</strain>
    </source>
</reference>
<proteinExistence type="predicted"/>
<dbReference type="eggNOG" id="COG1293">
    <property type="taxonomic scope" value="Bacteria"/>
</dbReference>
<dbReference type="GO" id="GO:0072344">
    <property type="term" value="P:rescue of stalled ribosome"/>
    <property type="evidence" value="ECO:0007669"/>
    <property type="project" value="TreeGrafter"/>
</dbReference>
<dbReference type="RefSeq" id="WP_011744817.1">
    <property type="nucleotide sequence ID" value="NC_008639.1"/>
</dbReference>
<dbReference type="GO" id="GO:0043023">
    <property type="term" value="F:ribosomal large subunit binding"/>
    <property type="evidence" value="ECO:0007669"/>
    <property type="project" value="TreeGrafter"/>
</dbReference>
<dbReference type="STRING" id="290317.Cpha266_0942"/>
<evidence type="ECO:0000313" key="2">
    <source>
        <dbReference type="EMBL" id="ABL64990.1"/>
    </source>
</evidence>
<dbReference type="KEGG" id="cph:Cpha266_0942"/>
<name>A1BF13_CHLPD</name>
<dbReference type="AlphaFoldDB" id="A1BF13"/>
<dbReference type="Pfam" id="PF05833">
    <property type="entry name" value="NFACT_N"/>
    <property type="match status" value="1"/>
</dbReference>
<dbReference type="HOGENOM" id="CLU_022481_1_0_10"/>
<dbReference type="PANTHER" id="PTHR15239:SF6">
    <property type="entry name" value="RIBOSOME QUALITY CONTROL COMPLEX SUBUNIT NEMF"/>
    <property type="match status" value="1"/>
</dbReference>
<keyword evidence="3" id="KW-1185">Reference proteome</keyword>
<dbReference type="Gene3D" id="2.30.310.10">
    <property type="entry name" value="ibrinogen binding protein from staphylococcus aureus domain"/>
    <property type="match status" value="1"/>
</dbReference>
<organism evidence="2 3">
    <name type="scientific">Chlorobium phaeobacteroides (strain DSM 266 / SMG 266 / 2430)</name>
    <dbReference type="NCBI Taxonomy" id="290317"/>
    <lineage>
        <taxon>Bacteria</taxon>
        <taxon>Pseudomonadati</taxon>
        <taxon>Chlorobiota</taxon>
        <taxon>Chlorobiia</taxon>
        <taxon>Chlorobiales</taxon>
        <taxon>Chlorobiaceae</taxon>
        <taxon>Chlorobium/Pelodictyon group</taxon>
        <taxon>Chlorobium</taxon>
    </lineage>
</organism>
<dbReference type="PANTHER" id="PTHR15239">
    <property type="entry name" value="NUCLEAR EXPORT MEDIATOR FACTOR NEMF"/>
    <property type="match status" value="1"/>
</dbReference>
<sequence length="541" mass="61241">MHRNYFTLYHAAMELDEKLSGGFIFELCSRNKNELTISFITSTGTHLQLIVITDSRTVTLFTSEGLNRKKRNTAKLFRNIEDKAITGVEMSPFDREIKIHLESGTTLTLQLFTAKTNVLLLQSDSIITDAFKHKAQLAGSAYQCENGSKSIIHQLETLSRDYAGFLAASLNQLPGFDRALHRELIKRAGDPDKPEAMFRAFQELFYELLDPRPHLKLTNQGTPAFSILHDSSDPSPQSRNTDSILEGLNLYSKAIQQFTHLDKSQTGFRKKLSQKLKKTEKELQAFSPEQTSALAARYELFGHLLMAALYQERTSPDHIDVNNLFEKDEPLAHIPLNPALTLQENAQDYFTKASKSREKTETMRQRQHKLEAERKILAETQLALDKLADRESIENFITEHRDLFGKPGQRKNKEAVSAPFKSIVIKEGTTLFVGKNAKNNELLTFSHARPGDIWLHTRGASGSHCVLRGVALHDKATIEKAATIAAWYSSAKHAELVPVIYTLKKYVRRGKKLPVGQVIAERETILFVKPQREQRSTLKTE</sequence>
<dbReference type="GO" id="GO:1990112">
    <property type="term" value="C:RQC complex"/>
    <property type="evidence" value="ECO:0007669"/>
    <property type="project" value="TreeGrafter"/>
</dbReference>
<gene>
    <name evidence="2" type="ordered locus">Cpha266_0942</name>
</gene>
<evidence type="ECO:0000313" key="3">
    <source>
        <dbReference type="Proteomes" id="UP000008701"/>
    </source>
</evidence>